<dbReference type="SUPFAM" id="SSF51395">
    <property type="entry name" value="FMN-linked oxidoreductases"/>
    <property type="match status" value="1"/>
</dbReference>
<gene>
    <name evidence="1" type="ORF">B0H17DRAFT_867744</name>
</gene>
<proteinExistence type="predicted"/>
<dbReference type="AlphaFoldDB" id="A0AAD7DS20"/>
<organism evidence="1 2">
    <name type="scientific">Mycena rosella</name>
    <name type="common">Pink bonnet</name>
    <name type="synonym">Agaricus rosellus</name>
    <dbReference type="NCBI Taxonomy" id="1033263"/>
    <lineage>
        <taxon>Eukaryota</taxon>
        <taxon>Fungi</taxon>
        <taxon>Dikarya</taxon>
        <taxon>Basidiomycota</taxon>
        <taxon>Agaricomycotina</taxon>
        <taxon>Agaricomycetes</taxon>
        <taxon>Agaricomycetidae</taxon>
        <taxon>Agaricales</taxon>
        <taxon>Marasmiineae</taxon>
        <taxon>Mycenaceae</taxon>
        <taxon>Mycena</taxon>
    </lineage>
</organism>
<evidence type="ECO:0000313" key="2">
    <source>
        <dbReference type="Proteomes" id="UP001221757"/>
    </source>
</evidence>
<accession>A0AAD7DS20</accession>
<reference evidence="1" key="1">
    <citation type="submission" date="2023-03" db="EMBL/GenBank/DDBJ databases">
        <title>Massive genome expansion in bonnet fungi (Mycena s.s.) driven by repeated elements and novel gene families across ecological guilds.</title>
        <authorList>
            <consortium name="Lawrence Berkeley National Laboratory"/>
            <person name="Harder C.B."/>
            <person name="Miyauchi S."/>
            <person name="Viragh M."/>
            <person name="Kuo A."/>
            <person name="Thoen E."/>
            <person name="Andreopoulos B."/>
            <person name="Lu D."/>
            <person name="Skrede I."/>
            <person name="Drula E."/>
            <person name="Henrissat B."/>
            <person name="Morin E."/>
            <person name="Kohler A."/>
            <person name="Barry K."/>
            <person name="LaButti K."/>
            <person name="Morin E."/>
            <person name="Salamov A."/>
            <person name="Lipzen A."/>
            <person name="Mereny Z."/>
            <person name="Hegedus B."/>
            <person name="Baldrian P."/>
            <person name="Stursova M."/>
            <person name="Weitz H."/>
            <person name="Taylor A."/>
            <person name="Grigoriev I.V."/>
            <person name="Nagy L.G."/>
            <person name="Martin F."/>
            <person name="Kauserud H."/>
        </authorList>
    </citation>
    <scope>NUCLEOTIDE SEQUENCE</scope>
    <source>
        <strain evidence="1">CBHHK067</strain>
    </source>
</reference>
<dbReference type="Proteomes" id="UP001221757">
    <property type="component" value="Unassembled WGS sequence"/>
</dbReference>
<dbReference type="Gene3D" id="3.20.20.70">
    <property type="entry name" value="Aldolase class I"/>
    <property type="match status" value="1"/>
</dbReference>
<dbReference type="InterPro" id="IPR013785">
    <property type="entry name" value="Aldolase_TIM"/>
</dbReference>
<name>A0AAD7DS20_MYCRO</name>
<dbReference type="EMBL" id="JARKIE010000033">
    <property type="protein sequence ID" value="KAJ7696774.1"/>
    <property type="molecule type" value="Genomic_DNA"/>
</dbReference>
<feature type="non-terminal residue" evidence="1">
    <location>
        <position position="61"/>
    </location>
</feature>
<feature type="non-terminal residue" evidence="1">
    <location>
        <position position="1"/>
    </location>
</feature>
<comment type="caution">
    <text evidence="1">The sequence shown here is derived from an EMBL/GenBank/DDBJ whole genome shotgun (WGS) entry which is preliminary data.</text>
</comment>
<protein>
    <submittedName>
        <fullName evidence="1">Uncharacterized protein</fullName>
    </submittedName>
</protein>
<sequence>WALGRAAEADTLAQEGLPFVSASDVPIEGKPAPRPLTIKEIQEYVQLYATAASNAVHKAGF</sequence>
<keyword evidence="2" id="KW-1185">Reference proteome</keyword>
<evidence type="ECO:0000313" key="1">
    <source>
        <dbReference type="EMBL" id="KAJ7696774.1"/>
    </source>
</evidence>